<dbReference type="GO" id="GO:0008897">
    <property type="term" value="F:holo-[acyl-carrier-protein] synthase activity"/>
    <property type="evidence" value="ECO:0007669"/>
    <property type="project" value="InterPro"/>
</dbReference>
<dbReference type="InterPro" id="IPR008278">
    <property type="entry name" value="4-PPantetheinyl_Trfase_dom"/>
</dbReference>
<feature type="domain" description="4'-phosphopantetheinyl transferase" evidence="2">
    <location>
        <begin position="75"/>
        <end position="149"/>
    </location>
</feature>
<dbReference type="RefSeq" id="WP_102238277.1">
    <property type="nucleotide sequence ID" value="NZ_PNHK01000001.1"/>
</dbReference>
<reference evidence="3 4" key="1">
    <citation type="submission" date="2017-09" db="EMBL/GenBank/DDBJ databases">
        <title>Bacterial strain isolated from the female urinary microbiota.</title>
        <authorList>
            <person name="Thomas-White K."/>
            <person name="Kumar N."/>
            <person name="Forster S."/>
            <person name="Putonti C."/>
            <person name="Lawley T."/>
            <person name="Wolfe A.J."/>
        </authorList>
    </citation>
    <scope>NUCLEOTIDE SEQUENCE [LARGE SCALE GENOMIC DNA]</scope>
    <source>
        <strain evidence="3 4">UMB1301</strain>
    </source>
</reference>
<comment type="caution">
    <text evidence="3">The sequence shown here is derived from an EMBL/GenBank/DDBJ whole genome shotgun (WGS) entry which is preliminary data.</text>
</comment>
<accession>A0A2N6VR69</accession>
<organism evidence="3 4">
    <name type="scientific">Brevibacterium paucivorans</name>
    <dbReference type="NCBI Taxonomy" id="170994"/>
    <lineage>
        <taxon>Bacteria</taxon>
        <taxon>Bacillati</taxon>
        <taxon>Actinomycetota</taxon>
        <taxon>Actinomycetes</taxon>
        <taxon>Micrococcales</taxon>
        <taxon>Brevibacteriaceae</taxon>
        <taxon>Brevibacterium</taxon>
    </lineage>
</organism>
<evidence type="ECO:0000256" key="1">
    <source>
        <dbReference type="ARBA" id="ARBA00022679"/>
    </source>
</evidence>
<dbReference type="AlphaFoldDB" id="A0A2N6VR69"/>
<dbReference type="EMBL" id="PNHK01000001">
    <property type="protein sequence ID" value="PMD06635.1"/>
    <property type="molecule type" value="Genomic_DNA"/>
</dbReference>
<evidence type="ECO:0000313" key="4">
    <source>
        <dbReference type="Proteomes" id="UP000235598"/>
    </source>
</evidence>
<keyword evidence="1" id="KW-0808">Transferase</keyword>
<dbReference type="GO" id="GO:0000287">
    <property type="term" value="F:magnesium ion binding"/>
    <property type="evidence" value="ECO:0007669"/>
    <property type="project" value="InterPro"/>
</dbReference>
<dbReference type="Pfam" id="PF01648">
    <property type="entry name" value="ACPS"/>
    <property type="match status" value="1"/>
</dbReference>
<sequence>MDARIVRDTDASADHMLTQLVAHHYGINPHDLQVKSHARGNPIVTDGIHIVECSVSRSHPYTAVAILTPGETGWIGIDIEPADALTVPPHAFTHILGPHERPHYTDLPEDDLGRALLRAWVRKEAVLKSMHTGFGALEPAQIECGPPKNADCTSHPWITVTDMVTEEYVAALAVNPAGGNGSE</sequence>
<dbReference type="Proteomes" id="UP000235598">
    <property type="component" value="Unassembled WGS sequence"/>
</dbReference>
<dbReference type="OrthoDB" id="190168at2"/>
<dbReference type="SUPFAM" id="SSF56214">
    <property type="entry name" value="4'-phosphopantetheinyl transferase"/>
    <property type="match status" value="1"/>
</dbReference>
<dbReference type="Gene3D" id="3.90.470.20">
    <property type="entry name" value="4'-phosphopantetheinyl transferase domain"/>
    <property type="match status" value="2"/>
</dbReference>
<dbReference type="InterPro" id="IPR037143">
    <property type="entry name" value="4-PPantetheinyl_Trfase_dom_sf"/>
</dbReference>
<gene>
    <name evidence="3" type="ORF">CJ199_04595</name>
</gene>
<evidence type="ECO:0000313" key="3">
    <source>
        <dbReference type="EMBL" id="PMD06635.1"/>
    </source>
</evidence>
<evidence type="ECO:0000259" key="2">
    <source>
        <dbReference type="Pfam" id="PF01648"/>
    </source>
</evidence>
<proteinExistence type="predicted"/>
<protein>
    <recommendedName>
        <fullName evidence="2">4'-phosphopantetheinyl transferase domain-containing protein</fullName>
    </recommendedName>
</protein>
<name>A0A2N6VR69_9MICO</name>